<keyword evidence="11" id="KW-0862">Zinc</keyword>
<dbReference type="CDD" id="cd02440">
    <property type="entry name" value="AdoMet_MTases"/>
    <property type="match status" value="1"/>
</dbReference>
<feature type="domain" description="Protein arginine N-methyltransferase 3-like C2H2 zinc finger" evidence="18">
    <location>
        <begin position="70"/>
        <end position="115"/>
    </location>
</feature>
<dbReference type="FunFam" id="3.40.50.150:FF:000034">
    <property type="entry name" value="Protein arginine N-methyltransferase 3"/>
    <property type="match status" value="1"/>
</dbReference>
<dbReference type="GO" id="GO:0005829">
    <property type="term" value="C:cytosol"/>
    <property type="evidence" value="ECO:0007669"/>
    <property type="project" value="UniProtKB-SubCell"/>
</dbReference>
<evidence type="ECO:0000256" key="1">
    <source>
        <dbReference type="ARBA" id="ARBA00004123"/>
    </source>
</evidence>
<evidence type="ECO:0000256" key="14">
    <source>
        <dbReference type="ARBA" id="ARBA00049303"/>
    </source>
</evidence>
<dbReference type="InterPro" id="IPR055135">
    <property type="entry name" value="PRMT_dom"/>
</dbReference>
<dbReference type="Pfam" id="PF21137">
    <property type="entry name" value="ANM3_C2H2_Zf"/>
    <property type="match status" value="1"/>
</dbReference>
<dbReference type="PANTHER" id="PTHR11006:SF53">
    <property type="entry name" value="PROTEIN ARGININE N-METHYLTRANSFERASE 3"/>
    <property type="match status" value="1"/>
</dbReference>
<dbReference type="Gene3D" id="3.40.50.150">
    <property type="entry name" value="Vaccinia Virus protein VP39"/>
    <property type="match status" value="1"/>
</dbReference>
<evidence type="ECO:0000256" key="5">
    <source>
        <dbReference type="ARBA" id="ARBA00022553"/>
    </source>
</evidence>
<evidence type="ECO:0000259" key="18">
    <source>
        <dbReference type="Pfam" id="PF21137"/>
    </source>
</evidence>
<dbReference type="GO" id="GO:0032259">
    <property type="term" value="P:methylation"/>
    <property type="evidence" value="ECO:0007669"/>
    <property type="project" value="UniProtKB-KW"/>
</dbReference>
<dbReference type="InterPro" id="IPR025799">
    <property type="entry name" value="Arg_MeTrfase"/>
</dbReference>
<evidence type="ECO:0000256" key="6">
    <source>
        <dbReference type="ARBA" id="ARBA00022603"/>
    </source>
</evidence>
<feature type="coiled-coil region" evidence="16">
    <location>
        <begin position="165"/>
        <end position="199"/>
    </location>
</feature>
<evidence type="ECO:0000256" key="3">
    <source>
        <dbReference type="ARBA" id="ARBA00011925"/>
    </source>
</evidence>
<evidence type="ECO:0000313" key="21">
    <source>
        <dbReference type="RefSeq" id="XP_022291518.1"/>
    </source>
</evidence>
<keyword evidence="7 15" id="KW-0808">Transferase</keyword>
<dbReference type="AlphaFoldDB" id="A0A8B8ALN6"/>
<evidence type="ECO:0000256" key="4">
    <source>
        <dbReference type="ARBA" id="ARBA00022490"/>
    </source>
</evidence>
<name>A0A8B8ALN6_CRAVI</name>
<dbReference type="InterPro" id="IPR036236">
    <property type="entry name" value="Znf_C2H2_sf"/>
</dbReference>
<reference evidence="21" key="1">
    <citation type="submission" date="2025-08" db="UniProtKB">
        <authorList>
            <consortium name="RefSeq"/>
        </authorList>
    </citation>
    <scope>IDENTIFICATION</scope>
    <source>
        <tissue evidence="21">Whole sample</tissue>
    </source>
</reference>
<evidence type="ECO:0000259" key="17">
    <source>
        <dbReference type="Pfam" id="PF13649"/>
    </source>
</evidence>
<evidence type="ECO:0000256" key="15">
    <source>
        <dbReference type="PROSITE-ProRule" id="PRU01015"/>
    </source>
</evidence>
<dbReference type="GeneID" id="111102882"/>
<keyword evidence="12" id="KW-0539">Nucleus</keyword>
<keyword evidence="16" id="KW-0175">Coiled coil</keyword>
<comment type="subcellular location">
    <subcellularLocation>
        <location evidence="2">Cytoplasm</location>
        <location evidence="2">Cytosol</location>
    </subcellularLocation>
    <subcellularLocation>
        <location evidence="1">Nucleus</location>
    </subcellularLocation>
</comment>
<evidence type="ECO:0000256" key="12">
    <source>
        <dbReference type="ARBA" id="ARBA00023242"/>
    </source>
</evidence>
<dbReference type="Proteomes" id="UP000694844">
    <property type="component" value="Chromosome 7"/>
</dbReference>
<keyword evidence="5" id="KW-0597">Phosphoprotein</keyword>
<evidence type="ECO:0000259" key="19">
    <source>
        <dbReference type="Pfam" id="PF22528"/>
    </source>
</evidence>
<dbReference type="GO" id="GO:0035242">
    <property type="term" value="F:protein-arginine omega-N asymmetric methyltransferase activity"/>
    <property type="evidence" value="ECO:0007669"/>
    <property type="project" value="UniProtKB-EC"/>
</dbReference>
<evidence type="ECO:0000256" key="7">
    <source>
        <dbReference type="ARBA" id="ARBA00022679"/>
    </source>
</evidence>
<dbReference type="SUPFAM" id="SSF53335">
    <property type="entry name" value="S-adenosyl-L-methionine-dependent methyltransferases"/>
    <property type="match status" value="1"/>
</dbReference>
<evidence type="ECO:0000256" key="11">
    <source>
        <dbReference type="ARBA" id="ARBA00022833"/>
    </source>
</evidence>
<dbReference type="Gene3D" id="2.70.160.11">
    <property type="entry name" value="Hnrnp arginine n-methyltransferase1"/>
    <property type="match status" value="1"/>
</dbReference>
<dbReference type="Pfam" id="PF22528">
    <property type="entry name" value="PRMT_C"/>
    <property type="match status" value="1"/>
</dbReference>
<sequence length="540" mass="61443">MTYVNMAEKQREELVFEDSEEEGEGWEECEEDQEDTQVTCLFCSLNFSSAEDTFTHCRIEHNLDLIQWSRQHQVDCIQYIKMINFIRLKNPSPGEVKSAFTHGAPPWESNEFMNPVNPVDLLLQYDIEDGVESDFTHGVMAPDGDRLTNQKMSVIGVEQNGVSQSDAMTERLRDSENRVRQLEEELSRVLGDLDKVKKVTQDLLMSQPSQPIRAENSVEMLTEDEDDVYFGSYAHFSIHQEMLKDKVRTESYRDFMYQNPALFRDKVVLDVGCGTGILSMFAARAGARKVIGVDQSEIVYQAMDIVRENGLDSVVTLIKGRVEDVDLPVDKVDIIISEWMGYFLLFESMLDSVLYARDKYLQPDGVVHPDRCTIVLAALDDPGLHTNHVTYWDDVYGFKMTCMKSEVIKEASVEIVKAEKILSDQVVVKDLDTCTCSIKDLQFSQDFILTASGDGQVNAIVGYFDIFFHKGCSKKVMFSTGPQAPPTHWKQTVFLLQQPVTVNKGQEMKGHIVCKKNRRDPRSLVISLTMNGNTQNYLMQ</sequence>
<keyword evidence="10" id="KW-0863">Zinc-finger</keyword>
<dbReference type="OrthoDB" id="7848332at2759"/>
<dbReference type="SUPFAM" id="SSF57667">
    <property type="entry name" value="beta-beta-alpha zinc fingers"/>
    <property type="match status" value="1"/>
</dbReference>
<dbReference type="EC" id="2.1.1.319" evidence="3"/>
<evidence type="ECO:0000313" key="20">
    <source>
        <dbReference type="Proteomes" id="UP000694844"/>
    </source>
</evidence>
<dbReference type="PANTHER" id="PTHR11006">
    <property type="entry name" value="PROTEIN ARGININE N-METHYLTRANSFERASE"/>
    <property type="match status" value="1"/>
</dbReference>
<protein>
    <recommendedName>
        <fullName evidence="3">type I protein arginine methyltransferase</fullName>
        <ecNumber evidence="3">2.1.1.319</ecNumber>
    </recommendedName>
</protein>
<gene>
    <name evidence="21" type="primary">LOC111102882</name>
</gene>
<proteinExistence type="predicted"/>
<dbReference type="GO" id="GO:0008270">
    <property type="term" value="F:zinc ion binding"/>
    <property type="evidence" value="ECO:0007669"/>
    <property type="project" value="UniProtKB-KW"/>
</dbReference>
<dbReference type="InterPro" id="IPR041698">
    <property type="entry name" value="Methyltransf_25"/>
</dbReference>
<dbReference type="KEGG" id="cvn:111102882"/>
<comment type="catalytic activity">
    <reaction evidence="13">
        <text>L-arginyl-[protein] + 2 S-adenosyl-L-methionine = N(omega),N(omega)-dimethyl-L-arginyl-[protein] + 2 S-adenosyl-L-homocysteine + 2 H(+)</text>
        <dbReference type="Rhea" id="RHEA:48096"/>
        <dbReference type="Rhea" id="RHEA-COMP:10532"/>
        <dbReference type="Rhea" id="RHEA-COMP:11991"/>
        <dbReference type="ChEBI" id="CHEBI:15378"/>
        <dbReference type="ChEBI" id="CHEBI:29965"/>
        <dbReference type="ChEBI" id="CHEBI:57856"/>
        <dbReference type="ChEBI" id="CHEBI:59789"/>
        <dbReference type="ChEBI" id="CHEBI:61897"/>
        <dbReference type="EC" id="2.1.1.319"/>
    </reaction>
    <physiologicalReaction direction="left-to-right" evidence="13">
        <dbReference type="Rhea" id="RHEA:48097"/>
    </physiologicalReaction>
</comment>
<dbReference type="GO" id="GO:0005634">
    <property type="term" value="C:nucleus"/>
    <property type="evidence" value="ECO:0007669"/>
    <property type="project" value="UniProtKB-SubCell"/>
</dbReference>
<dbReference type="InterPro" id="IPR049482">
    <property type="entry name" value="ANM3-like_C2H2_Zf"/>
</dbReference>
<keyword evidence="20" id="KW-1185">Reference proteome</keyword>
<dbReference type="RefSeq" id="XP_022291518.1">
    <property type="nucleotide sequence ID" value="XM_022435810.1"/>
</dbReference>
<evidence type="ECO:0000256" key="9">
    <source>
        <dbReference type="ARBA" id="ARBA00022723"/>
    </source>
</evidence>
<dbReference type="FunFam" id="2.70.160.11:FF:000001">
    <property type="entry name" value="Blast:Protein arginine N-methyltransferase 1"/>
    <property type="match status" value="1"/>
</dbReference>
<feature type="domain" description="Methyltransferase" evidence="17">
    <location>
        <begin position="268"/>
        <end position="365"/>
    </location>
</feature>
<keyword evidence="9" id="KW-0479">Metal-binding</keyword>
<accession>A0A8B8ALN6</accession>
<keyword evidence="8 15" id="KW-0949">S-adenosyl-L-methionine</keyword>
<dbReference type="Pfam" id="PF13649">
    <property type="entry name" value="Methyltransf_25"/>
    <property type="match status" value="1"/>
</dbReference>
<dbReference type="PROSITE" id="PS51678">
    <property type="entry name" value="SAM_MT_PRMT"/>
    <property type="match status" value="1"/>
</dbReference>
<keyword evidence="6 15" id="KW-0489">Methyltransferase</keyword>
<evidence type="ECO:0000256" key="10">
    <source>
        <dbReference type="ARBA" id="ARBA00022771"/>
    </source>
</evidence>
<organism evidence="20 21">
    <name type="scientific">Crassostrea virginica</name>
    <name type="common">Eastern oyster</name>
    <dbReference type="NCBI Taxonomy" id="6565"/>
    <lineage>
        <taxon>Eukaryota</taxon>
        <taxon>Metazoa</taxon>
        <taxon>Spiralia</taxon>
        <taxon>Lophotrochozoa</taxon>
        <taxon>Mollusca</taxon>
        <taxon>Bivalvia</taxon>
        <taxon>Autobranchia</taxon>
        <taxon>Pteriomorphia</taxon>
        <taxon>Ostreida</taxon>
        <taxon>Ostreoidea</taxon>
        <taxon>Ostreidae</taxon>
        <taxon>Crassostrea</taxon>
    </lineage>
</organism>
<feature type="domain" description="Protein arginine N-methyltransferase" evidence="19">
    <location>
        <begin position="370"/>
        <end position="530"/>
    </location>
</feature>
<evidence type="ECO:0000256" key="8">
    <source>
        <dbReference type="ARBA" id="ARBA00022691"/>
    </source>
</evidence>
<keyword evidence="4" id="KW-0963">Cytoplasm</keyword>
<evidence type="ECO:0000256" key="2">
    <source>
        <dbReference type="ARBA" id="ARBA00004514"/>
    </source>
</evidence>
<evidence type="ECO:0000256" key="13">
    <source>
        <dbReference type="ARBA" id="ARBA00047384"/>
    </source>
</evidence>
<evidence type="ECO:0000256" key="16">
    <source>
        <dbReference type="SAM" id="Coils"/>
    </source>
</evidence>
<dbReference type="InterPro" id="IPR029063">
    <property type="entry name" value="SAM-dependent_MTases_sf"/>
</dbReference>
<comment type="catalytic activity">
    <reaction evidence="14">
        <text>L-arginyl-[protein] + S-adenosyl-L-methionine = N(omega)-methyl-L-arginyl-[protein] + S-adenosyl-L-homocysteine + H(+)</text>
        <dbReference type="Rhea" id="RHEA:48100"/>
        <dbReference type="Rhea" id="RHEA-COMP:10532"/>
        <dbReference type="Rhea" id="RHEA-COMP:11990"/>
        <dbReference type="ChEBI" id="CHEBI:15378"/>
        <dbReference type="ChEBI" id="CHEBI:29965"/>
        <dbReference type="ChEBI" id="CHEBI:57856"/>
        <dbReference type="ChEBI" id="CHEBI:59789"/>
        <dbReference type="ChEBI" id="CHEBI:65280"/>
    </reaction>
    <physiologicalReaction direction="left-to-right" evidence="14">
        <dbReference type="Rhea" id="RHEA:48101"/>
    </physiologicalReaction>
</comment>
<dbReference type="GO" id="GO:0042054">
    <property type="term" value="F:histone methyltransferase activity"/>
    <property type="evidence" value="ECO:0007669"/>
    <property type="project" value="TreeGrafter"/>
</dbReference>